<feature type="coiled-coil region" evidence="1">
    <location>
        <begin position="10"/>
        <end position="68"/>
    </location>
</feature>
<keyword evidence="2" id="KW-1133">Transmembrane helix</keyword>
<dbReference type="AlphaFoldDB" id="A0AB73SZN5"/>
<proteinExistence type="predicted"/>
<dbReference type="Proteomes" id="UP000245412">
    <property type="component" value="Unassembled WGS sequence"/>
</dbReference>
<evidence type="ECO:0000256" key="1">
    <source>
        <dbReference type="SAM" id="Coils"/>
    </source>
</evidence>
<reference evidence="3 4" key="1">
    <citation type="submission" date="2018-05" db="EMBL/GenBank/DDBJ databases">
        <authorList>
            <person name="Goeker M."/>
            <person name="Huntemann M."/>
            <person name="Clum A."/>
            <person name="Pillay M."/>
            <person name="Palaniappan K."/>
            <person name="Varghese N."/>
            <person name="Mikhailova N."/>
            <person name="Stamatis D."/>
            <person name="Reddy T."/>
            <person name="Daum C."/>
            <person name="Shapiro N."/>
            <person name="Ivanova N."/>
            <person name="Kyrpides N."/>
            <person name="Woyke T."/>
        </authorList>
    </citation>
    <scope>NUCLEOTIDE SEQUENCE [LARGE SCALE GENOMIC DNA]</scope>
    <source>
        <strain evidence="3 4">DSM 26524</strain>
    </source>
</reference>
<evidence type="ECO:0000256" key="2">
    <source>
        <dbReference type="SAM" id="Phobius"/>
    </source>
</evidence>
<dbReference type="EMBL" id="QGGY01000015">
    <property type="protein sequence ID" value="PWJ72949.1"/>
    <property type="molecule type" value="Genomic_DNA"/>
</dbReference>
<sequence length="104" mass="11639">MNDEEIAVKLEGHEHEIGSLKHRMRAQEDQAKAIQSLVVSVEKLALNMENMLEEQRQQGERLKVLEEEPKKQWSSIKKTIFTSIISTVAGALAAALIMAVGPFL</sequence>
<comment type="caution">
    <text evidence="3">The sequence shown here is derived from an EMBL/GenBank/DDBJ whole genome shotgun (WGS) entry which is preliminary data.</text>
</comment>
<evidence type="ECO:0000313" key="4">
    <source>
        <dbReference type="Proteomes" id="UP000245412"/>
    </source>
</evidence>
<keyword evidence="4" id="KW-1185">Reference proteome</keyword>
<dbReference type="RefSeq" id="WP_109748160.1">
    <property type="nucleotide sequence ID" value="NZ_JANKBI010000015.1"/>
</dbReference>
<accession>A0AB73SZN5</accession>
<name>A0AB73SZN5_9FIRM</name>
<organism evidence="3 4">
    <name type="scientific">Murimonas intestini</name>
    <dbReference type="NCBI Taxonomy" id="1337051"/>
    <lineage>
        <taxon>Bacteria</taxon>
        <taxon>Bacillati</taxon>
        <taxon>Bacillota</taxon>
        <taxon>Clostridia</taxon>
        <taxon>Lachnospirales</taxon>
        <taxon>Lachnospiraceae</taxon>
        <taxon>Murimonas</taxon>
    </lineage>
</organism>
<gene>
    <name evidence="3" type="ORF">C7383_115105</name>
</gene>
<keyword evidence="1" id="KW-0175">Coiled coil</keyword>
<keyword evidence="2" id="KW-0812">Transmembrane</keyword>
<keyword evidence="2" id="KW-0472">Membrane</keyword>
<evidence type="ECO:0000313" key="3">
    <source>
        <dbReference type="EMBL" id="PWJ72949.1"/>
    </source>
</evidence>
<feature type="transmembrane region" description="Helical" evidence="2">
    <location>
        <begin position="80"/>
        <end position="101"/>
    </location>
</feature>
<protein>
    <submittedName>
        <fullName evidence="3">Uncharacterized protein</fullName>
    </submittedName>
</protein>